<protein>
    <submittedName>
        <fullName evidence="1">Uncharacterized protein</fullName>
    </submittedName>
</protein>
<comment type="caution">
    <text evidence="1">The sequence shown here is derived from an EMBL/GenBank/DDBJ whole genome shotgun (WGS) entry which is preliminary data.</text>
</comment>
<dbReference type="Gene3D" id="3.30.360.10">
    <property type="entry name" value="Dihydrodipicolinate Reductase, domain 2"/>
    <property type="match status" value="1"/>
</dbReference>
<proteinExistence type="predicted"/>
<dbReference type="EMBL" id="BRYA01000504">
    <property type="protein sequence ID" value="GMI20048.1"/>
    <property type="molecule type" value="Genomic_DNA"/>
</dbReference>
<dbReference type="SUPFAM" id="SSF160532">
    <property type="entry name" value="Ava3019-like"/>
    <property type="match status" value="1"/>
</dbReference>
<sequence length="141" mass="15402">MKTGEWDREKLRTSILTLASSADRTLLGFCAGSPESALEALKSWIPSLGLPKGLLMGLDLGGQPVDTSSWTGAYIKYNTGGATTFEDIRASKIGFASLWKPGDALIEEYAGDYRGVYFTPELGDDVFRQYGVLPEDLWLND</sequence>
<organism evidence="1 2">
    <name type="scientific">Triparma columacea</name>
    <dbReference type="NCBI Taxonomy" id="722753"/>
    <lineage>
        <taxon>Eukaryota</taxon>
        <taxon>Sar</taxon>
        <taxon>Stramenopiles</taxon>
        <taxon>Ochrophyta</taxon>
        <taxon>Bolidophyceae</taxon>
        <taxon>Parmales</taxon>
        <taxon>Triparmaceae</taxon>
        <taxon>Triparma</taxon>
    </lineage>
</organism>
<dbReference type="Proteomes" id="UP001165065">
    <property type="component" value="Unassembled WGS sequence"/>
</dbReference>
<dbReference type="OrthoDB" id="39680at2759"/>
<reference evidence="2" key="1">
    <citation type="journal article" date="2023" name="Commun. Biol.">
        <title>Genome analysis of Parmales, the sister group of diatoms, reveals the evolutionary specialization of diatoms from phago-mixotrophs to photoautotrophs.</title>
        <authorList>
            <person name="Ban H."/>
            <person name="Sato S."/>
            <person name="Yoshikawa S."/>
            <person name="Yamada K."/>
            <person name="Nakamura Y."/>
            <person name="Ichinomiya M."/>
            <person name="Sato N."/>
            <person name="Blanc-Mathieu R."/>
            <person name="Endo H."/>
            <person name="Kuwata A."/>
            <person name="Ogata H."/>
        </authorList>
    </citation>
    <scope>NUCLEOTIDE SEQUENCE [LARGE SCALE GENOMIC DNA]</scope>
</reference>
<evidence type="ECO:0000313" key="2">
    <source>
        <dbReference type="Proteomes" id="UP001165065"/>
    </source>
</evidence>
<dbReference type="AlphaFoldDB" id="A0A9W7FVR1"/>
<gene>
    <name evidence="1" type="ORF">TrCOL_g10174</name>
</gene>
<dbReference type="Pfam" id="PF08854">
    <property type="entry name" value="DUF1824"/>
    <property type="match status" value="1"/>
</dbReference>
<evidence type="ECO:0000313" key="1">
    <source>
        <dbReference type="EMBL" id="GMI20048.1"/>
    </source>
</evidence>
<keyword evidence="2" id="KW-1185">Reference proteome</keyword>
<name>A0A9W7FVR1_9STRA</name>
<dbReference type="InterPro" id="IPR014953">
    <property type="entry name" value="DUF1824"/>
</dbReference>
<accession>A0A9W7FVR1</accession>